<keyword evidence="1" id="KW-0649">Protein kinase inhibitor</keyword>
<evidence type="ECO:0000313" key="1">
    <source>
        <dbReference type="EMBL" id="GAB0200713.1"/>
    </source>
</evidence>
<dbReference type="AlphaFoldDB" id="A0ABC9XSN0"/>
<proteinExistence type="predicted"/>
<protein>
    <submittedName>
        <fullName evidence="1">cAMP-dependent protein kinase inhibitor alpha</fullName>
    </submittedName>
</protein>
<dbReference type="EMBL" id="BAAFJT010000028">
    <property type="protein sequence ID" value="GAB0200713.1"/>
    <property type="molecule type" value="Genomic_DNA"/>
</dbReference>
<keyword evidence="2" id="KW-1185">Reference proteome</keyword>
<name>A0ABC9XSN0_GRUJA</name>
<gene>
    <name evidence="1" type="ORF">GRJ2_002536800</name>
</gene>
<sequence>MRRSRLALQRDLQAKLPLRYTEISKRGFSYACAWGLCAIEESRPHVDPDYCSGVCSGIECTLSEFVDGTKLSGAVDSLEEGDAIRREEGAHVNLMKFNKVKCKILG</sequence>
<reference evidence="1 2" key="1">
    <citation type="submission" date="2024-06" db="EMBL/GenBank/DDBJ databases">
        <title>The draft genome of Grus japonensis, version 3.</title>
        <authorList>
            <person name="Nabeshima K."/>
            <person name="Suzuki S."/>
            <person name="Onuma M."/>
        </authorList>
    </citation>
    <scope>NUCLEOTIDE SEQUENCE [LARGE SCALE GENOMIC DNA]</scope>
    <source>
        <strain evidence="1 2">451A</strain>
    </source>
</reference>
<dbReference type="Proteomes" id="UP001623348">
    <property type="component" value="Unassembled WGS sequence"/>
</dbReference>
<dbReference type="GO" id="GO:0004860">
    <property type="term" value="F:protein kinase inhibitor activity"/>
    <property type="evidence" value="ECO:0007669"/>
    <property type="project" value="UniProtKB-KW"/>
</dbReference>
<accession>A0ABC9XSN0</accession>
<evidence type="ECO:0000313" key="2">
    <source>
        <dbReference type="Proteomes" id="UP001623348"/>
    </source>
</evidence>
<organism evidence="1 2">
    <name type="scientific">Grus japonensis</name>
    <name type="common">Japanese crane</name>
    <name type="synonym">Red-crowned crane</name>
    <dbReference type="NCBI Taxonomy" id="30415"/>
    <lineage>
        <taxon>Eukaryota</taxon>
        <taxon>Metazoa</taxon>
        <taxon>Chordata</taxon>
        <taxon>Craniata</taxon>
        <taxon>Vertebrata</taxon>
        <taxon>Euteleostomi</taxon>
        <taxon>Archelosauria</taxon>
        <taxon>Archosauria</taxon>
        <taxon>Dinosauria</taxon>
        <taxon>Saurischia</taxon>
        <taxon>Theropoda</taxon>
        <taxon>Coelurosauria</taxon>
        <taxon>Aves</taxon>
        <taxon>Neognathae</taxon>
        <taxon>Neoaves</taxon>
        <taxon>Gruiformes</taxon>
        <taxon>Gruidae</taxon>
        <taxon>Grus</taxon>
    </lineage>
</organism>
<comment type="caution">
    <text evidence="1">The sequence shown here is derived from an EMBL/GenBank/DDBJ whole genome shotgun (WGS) entry which is preliminary data.</text>
</comment>